<keyword evidence="4" id="KW-1185">Reference proteome</keyword>
<feature type="region of interest" description="Disordered" evidence="1">
    <location>
        <begin position="185"/>
        <end position="278"/>
    </location>
</feature>
<feature type="region of interest" description="Disordered" evidence="1">
    <location>
        <begin position="1"/>
        <end position="49"/>
    </location>
</feature>
<feature type="compositionally biased region" description="Low complexity" evidence="1">
    <location>
        <begin position="206"/>
        <end position="218"/>
    </location>
</feature>
<dbReference type="EMBL" id="WBKB01000004">
    <property type="protein sequence ID" value="KAB1643164.1"/>
    <property type="molecule type" value="Genomic_DNA"/>
</dbReference>
<protein>
    <submittedName>
        <fullName evidence="3">PRC-barrel domain containing protein</fullName>
    </submittedName>
</protein>
<organism evidence="3 4">
    <name type="scientific">Gulosibacter chungangensis</name>
    <dbReference type="NCBI Taxonomy" id="979746"/>
    <lineage>
        <taxon>Bacteria</taxon>
        <taxon>Bacillati</taxon>
        <taxon>Actinomycetota</taxon>
        <taxon>Actinomycetes</taxon>
        <taxon>Micrococcales</taxon>
        <taxon>Microbacteriaceae</taxon>
        <taxon>Gulosibacter</taxon>
    </lineage>
</organism>
<dbReference type="InterPro" id="IPR027275">
    <property type="entry name" value="PRC-brl_dom"/>
</dbReference>
<dbReference type="OrthoDB" id="3712018at2"/>
<dbReference type="Proteomes" id="UP000433493">
    <property type="component" value="Unassembled WGS sequence"/>
</dbReference>
<comment type="caution">
    <text evidence="3">The sequence shown here is derived from an EMBL/GenBank/DDBJ whole genome shotgun (WGS) entry which is preliminary data.</text>
</comment>
<dbReference type="AlphaFoldDB" id="A0A7J5BAW0"/>
<proteinExistence type="predicted"/>
<evidence type="ECO:0000256" key="1">
    <source>
        <dbReference type="SAM" id="MobiDB-lite"/>
    </source>
</evidence>
<dbReference type="Pfam" id="PF05239">
    <property type="entry name" value="PRC"/>
    <property type="match status" value="1"/>
</dbReference>
<evidence type="ECO:0000259" key="2">
    <source>
        <dbReference type="Pfam" id="PF05239"/>
    </source>
</evidence>
<dbReference type="SUPFAM" id="SSF50346">
    <property type="entry name" value="PRC-barrel domain"/>
    <property type="match status" value="1"/>
</dbReference>
<evidence type="ECO:0000313" key="3">
    <source>
        <dbReference type="EMBL" id="KAB1643164.1"/>
    </source>
</evidence>
<feature type="compositionally biased region" description="Basic and acidic residues" evidence="1">
    <location>
        <begin position="1"/>
        <end position="10"/>
    </location>
</feature>
<sequence>MADPNERDSDLNAEDPIESSSSQSNADEADPITPPEATEVPANGGEALPIVVGEDQIEETDEERAAREAEEELLWIFQATVFDQAGQKIGRVGQVYLDDQTQAPNWVTVKTGLFGMKEFFIPLDDAERQDKRITVPYSKETVLSAPRTEIDQNLSPSEEDALYNHYQVEGKMTEVVSLEGDASHLTDSAGTADAADTLPGSDALIPEPAEASVPEPASGKATDFDALISEETAPVDTVPDEAFANPEAAATELSEEDSEPAVEAPDNPFADPDKPESR</sequence>
<feature type="compositionally biased region" description="Low complexity" evidence="1">
    <location>
        <begin position="186"/>
        <end position="197"/>
    </location>
</feature>
<name>A0A7J5BAW0_9MICO</name>
<dbReference type="GO" id="GO:0030077">
    <property type="term" value="C:plasma membrane light-harvesting complex"/>
    <property type="evidence" value="ECO:0007669"/>
    <property type="project" value="InterPro"/>
</dbReference>
<feature type="domain" description="PRC-barrel" evidence="2">
    <location>
        <begin position="79"/>
        <end position="141"/>
    </location>
</feature>
<dbReference type="RefSeq" id="WP_158052213.1">
    <property type="nucleotide sequence ID" value="NZ_WBKB01000004.1"/>
</dbReference>
<dbReference type="InterPro" id="IPR014747">
    <property type="entry name" value="Bac_photo_RC_H_C"/>
</dbReference>
<dbReference type="InterPro" id="IPR011033">
    <property type="entry name" value="PRC_barrel-like_sf"/>
</dbReference>
<gene>
    <name evidence="3" type="ORF">F8O05_07965</name>
</gene>
<reference evidence="3 4" key="1">
    <citation type="submission" date="2019-09" db="EMBL/GenBank/DDBJ databases">
        <title>Phylogeny of genus Pseudoclavibacter and closely related genus.</title>
        <authorList>
            <person name="Li Y."/>
        </authorList>
    </citation>
    <scope>NUCLEOTIDE SEQUENCE [LARGE SCALE GENOMIC DNA]</scope>
    <source>
        <strain evidence="3 4">KCTC 13959</strain>
    </source>
</reference>
<evidence type="ECO:0000313" key="4">
    <source>
        <dbReference type="Proteomes" id="UP000433493"/>
    </source>
</evidence>
<dbReference type="GO" id="GO:0019684">
    <property type="term" value="P:photosynthesis, light reaction"/>
    <property type="evidence" value="ECO:0007669"/>
    <property type="project" value="InterPro"/>
</dbReference>
<accession>A0A7J5BAW0</accession>
<dbReference type="Gene3D" id="3.90.50.10">
    <property type="entry name" value="Photosynthetic Reaction Center, subunit H, domain 2"/>
    <property type="match status" value="1"/>
</dbReference>